<dbReference type="AlphaFoldDB" id="A0A7K0K4K5"/>
<keyword evidence="4" id="KW-1185">Reference proteome</keyword>
<proteinExistence type="predicted"/>
<feature type="compositionally biased region" description="Basic residues" evidence="1">
    <location>
        <begin position="23"/>
        <end position="32"/>
    </location>
</feature>
<evidence type="ECO:0000313" key="3">
    <source>
        <dbReference type="EMBL" id="MST50406.1"/>
    </source>
</evidence>
<evidence type="ECO:0000313" key="4">
    <source>
        <dbReference type="Proteomes" id="UP000442535"/>
    </source>
</evidence>
<dbReference type="InterPro" id="IPR036691">
    <property type="entry name" value="Endo/exonu/phosph_ase_sf"/>
</dbReference>
<dbReference type="PANTHER" id="PTHR14859">
    <property type="entry name" value="CALCOFLUOR WHITE HYPERSENSITIVE PROTEIN PRECURSOR"/>
    <property type="match status" value="1"/>
</dbReference>
<accession>A0A7K0K4K5</accession>
<dbReference type="Proteomes" id="UP000442535">
    <property type="component" value="Unassembled WGS sequence"/>
</dbReference>
<feature type="region of interest" description="Disordered" evidence="1">
    <location>
        <begin position="1"/>
        <end position="41"/>
    </location>
</feature>
<feature type="domain" description="Endonuclease/exonuclease/phosphatase" evidence="2">
    <location>
        <begin position="107"/>
        <end position="357"/>
    </location>
</feature>
<dbReference type="InterPro" id="IPR051916">
    <property type="entry name" value="GPI-anchor_lipid_remodeler"/>
</dbReference>
<name>A0A7K0K4K5_9ACTO</name>
<dbReference type="InterPro" id="IPR005135">
    <property type="entry name" value="Endo/exonuclease/phosphatase"/>
</dbReference>
<dbReference type="Pfam" id="PF03372">
    <property type="entry name" value="Exo_endo_phos"/>
    <property type="match status" value="1"/>
</dbReference>
<protein>
    <submittedName>
        <fullName evidence="3">Alpha-1,4 polygalactosaminidase</fullName>
    </submittedName>
</protein>
<dbReference type="GO" id="GO:0003824">
    <property type="term" value="F:catalytic activity"/>
    <property type="evidence" value="ECO:0007669"/>
    <property type="project" value="InterPro"/>
</dbReference>
<dbReference type="SUPFAM" id="SSF56219">
    <property type="entry name" value="DNase I-like"/>
    <property type="match status" value="1"/>
</dbReference>
<comment type="caution">
    <text evidence="3">The sequence shown here is derived from an EMBL/GenBank/DDBJ whole genome shotgun (WGS) entry which is preliminary data.</text>
</comment>
<gene>
    <name evidence="3" type="ORF">FYJ63_09255</name>
</gene>
<evidence type="ECO:0000259" key="2">
    <source>
        <dbReference type="Pfam" id="PF03372"/>
    </source>
</evidence>
<sequence length="368" mass="41325">MSKSKATKPLAQKISSSFSEKIRRPRQAPRSRAKTETEPAPPRDFLRLVTFNIEHGTPQAGWSDPDVGSLKLPWNDKELGVYWLTRGLAQLLGPRSLSARAAVAKKALEDTARIIRKLNPDVVCLQEVDKGQRRSGYIPQAEFLSEALGMPYWRMAAAWAGPAYTVHRRPLHAHITRENGYGLAMMSRWPVKSWHFKRLGKARPRLRWGRGTWTGFSKGLLAGLRSLPQAIAGVKLVFGQMRVLQAARVLTPFGTVAIGNIHLETHRGVAQSQLRRSWRSVFDLNHDNCVLVGDFNLREDTSTEALQLLDEAMLPEIHGLVASYPSEKAWIPLDQLLARGWTFAAEPRTIRMPISDHLAVIYDLKPAK</sequence>
<reference evidence="3 4" key="1">
    <citation type="submission" date="2019-08" db="EMBL/GenBank/DDBJ databases">
        <title>In-depth cultivation of the pig gut microbiome towards novel bacterial diversity and tailored functional studies.</title>
        <authorList>
            <person name="Wylensek D."/>
            <person name="Hitch T.C.A."/>
            <person name="Clavel T."/>
        </authorList>
    </citation>
    <scope>NUCLEOTIDE SEQUENCE [LARGE SCALE GENOMIC DNA]</scope>
    <source>
        <strain evidence="3 4">RF-GAM-744-WT-7</strain>
    </source>
</reference>
<dbReference type="GO" id="GO:0016020">
    <property type="term" value="C:membrane"/>
    <property type="evidence" value="ECO:0007669"/>
    <property type="project" value="GOC"/>
</dbReference>
<evidence type="ECO:0000256" key="1">
    <source>
        <dbReference type="SAM" id="MobiDB-lite"/>
    </source>
</evidence>
<organism evidence="3 4">
    <name type="scientific">Mobiluncus porci</name>
    <dbReference type="NCBI Taxonomy" id="2652278"/>
    <lineage>
        <taxon>Bacteria</taxon>
        <taxon>Bacillati</taxon>
        <taxon>Actinomycetota</taxon>
        <taxon>Actinomycetes</taxon>
        <taxon>Actinomycetales</taxon>
        <taxon>Actinomycetaceae</taxon>
        <taxon>Mobiluncus</taxon>
    </lineage>
</organism>
<dbReference type="RefSeq" id="WP_154546035.1">
    <property type="nucleotide sequence ID" value="NZ_VUMY01000018.1"/>
</dbReference>
<dbReference type="GO" id="GO:0006506">
    <property type="term" value="P:GPI anchor biosynthetic process"/>
    <property type="evidence" value="ECO:0007669"/>
    <property type="project" value="TreeGrafter"/>
</dbReference>
<dbReference type="Gene3D" id="3.60.10.10">
    <property type="entry name" value="Endonuclease/exonuclease/phosphatase"/>
    <property type="match status" value="1"/>
</dbReference>
<dbReference type="PANTHER" id="PTHR14859:SF1">
    <property type="entry name" value="PGAP2-INTERACTING PROTEIN"/>
    <property type="match status" value="1"/>
</dbReference>
<dbReference type="EMBL" id="VUMY01000018">
    <property type="protein sequence ID" value="MST50406.1"/>
    <property type="molecule type" value="Genomic_DNA"/>
</dbReference>